<protein>
    <submittedName>
        <fullName evidence="1">Uncharacterized protein</fullName>
    </submittedName>
</protein>
<dbReference type="Proteomes" id="UP000053257">
    <property type="component" value="Unassembled WGS sequence"/>
</dbReference>
<evidence type="ECO:0000313" key="2">
    <source>
        <dbReference type="Proteomes" id="UP000053257"/>
    </source>
</evidence>
<proteinExistence type="predicted"/>
<dbReference type="AlphaFoldDB" id="A0A0C3NAB6"/>
<name>A0A0C3NAB6_PHLG1</name>
<dbReference type="HOGENOM" id="CLU_468593_0_0_1"/>
<reference evidence="1 2" key="1">
    <citation type="journal article" date="2014" name="PLoS Genet.">
        <title>Analysis of the Phlebiopsis gigantea genome, transcriptome and secretome provides insight into its pioneer colonization strategies of wood.</title>
        <authorList>
            <person name="Hori C."/>
            <person name="Ishida T."/>
            <person name="Igarashi K."/>
            <person name="Samejima M."/>
            <person name="Suzuki H."/>
            <person name="Master E."/>
            <person name="Ferreira P."/>
            <person name="Ruiz-Duenas F.J."/>
            <person name="Held B."/>
            <person name="Canessa P."/>
            <person name="Larrondo L.F."/>
            <person name="Schmoll M."/>
            <person name="Druzhinina I.S."/>
            <person name="Kubicek C.P."/>
            <person name="Gaskell J.A."/>
            <person name="Kersten P."/>
            <person name="St John F."/>
            <person name="Glasner J."/>
            <person name="Sabat G."/>
            <person name="Splinter BonDurant S."/>
            <person name="Syed K."/>
            <person name="Yadav J."/>
            <person name="Mgbeahuruike A.C."/>
            <person name="Kovalchuk A."/>
            <person name="Asiegbu F.O."/>
            <person name="Lackner G."/>
            <person name="Hoffmeister D."/>
            <person name="Rencoret J."/>
            <person name="Gutierrez A."/>
            <person name="Sun H."/>
            <person name="Lindquist E."/>
            <person name="Barry K."/>
            <person name="Riley R."/>
            <person name="Grigoriev I.V."/>
            <person name="Henrissat B."/>
            <person name="Kues U."/>
            <person name="Berka R.M."/>
            <person name="Martinez A.T."/>
            <person name="Covert S.F."/>
            <person name="Blanchette R.A."/>
            <person name="Cullen D."/>
        </authorList>
    </citation>
    <scope>NUCLEOTIDE SEQUENCE [LARGE SCALE GENOMIC DNA]</scope>
    <source>
        <strain evidence="1 2">11061_1 CR5-6</strain>
    </source>
</reference>
<gene>
    <name evidence="1" type="ORF">PHLGIDRAFT_17204</name>
</gene>
<evidence type="ECO:0000313" key="1">
    <source>
        <dbReference type="EMBL" id="KIP01424.1"/>
    </source>
</evidence>
<accession>A0A0C3NAB6</accession>
<sequence length="582" mass="65055">MTEVVPKASQKYDIGKICIGRMLHALALTVLNQAGANELILCLQTTLLQHDNNHWQSLHKTVHSVFNWDDSGGSLLKNMFQANFLVVHKFFEKFAAIEAIVAQNFYLKAMLPRMEQALSLRQSACGREPTLVEEQSHDNPSVCIATRASLPVSIVLFKAEPEVNSKKKKPTKVIELKSSNNEEDLFDVGETNEKDIKECQSKAALQKRSKRLTAAKRKELLDDDKKQGNLLSYGPGFIKCRCGITIILDGSVRPMKKLVKGDEAPPKREYNLTKPVMLLKRGWTANIALLIQKTSNPKQKLAVNISLLKPALKPAGVIPHPNKDGKMPCMRHQDNRGCYISTKLTSPYHQIVEAEGKDAQLPVDKHAKVEARQISNILNVLLQSQYESVKELLKDERVLKAYCQLEDGNVGQVFLDLFEHVSHNRGLADAEWDLAVFSGQMKFQARSLPKSLLYYRQLLPIHEAYHNVSAPILAPLVTDNDIEDDNNDISEGGIHPKATIDVDSDGPTHTNNVINCWEPEEEAVIPPCPTCKTRPIAAFCSYHDLYPLKDISVVGRGQGVRAALQLENIFERTFLANNSPLV</sequence>
<keyword evidence="2" id="KW-1185">Reference proteome</keyword>
<dbReference type="OrthoDB" id="2436145at2759"/>
<dbReference type="EMBL" id="KN840794">
    <property type="protein sequence ID" value="KIP01424.1"/>
    <property type="molecule type" value="Genomic_DNA"/>
</dbReference>
<organism evidence="1 2">
    <name type="scientific">Phlebiopsis gigantea (strain 11061_1 CR5-6)</name>
    <name type="common">White-rot fungus</name>
    <name type="synonym">Peniophora gigantea</name>
    <dbReference type="NCBI Taxonomy" id="745531"/>
    <lineage>
        <taxon>Eukaryota</taxon>
        <taxon>Fungi</taxon>
        <taxon>Dikarya</taxon>
        <taxon>Basidiomycota</taxon>
        <taxon>Agaricomycotina</taxon>
        <taxon>Agaricomycetes</taxon>
        <taxon>Polyporales</taxon>
        <taxon>Phanerochaetaceae</taxon>
        <taxon>Phlebiopsis</taxon>
    </lineage>
</organism>